<accession>A0A0C3BXM5</accession>
<dbReference type="InParanoid" id="A0A0C3BXM5"/>
<organism evidence="1 2">
    <name type="scientific">Piloderma croceum (strain F 1598)</name>
    <dbReference type="NCBI Taxonomy" id="765440"/>
    <lineage>
        <taxon>Eukaryota</taxon>
        <taxon>Fungi</taxon>
        <taxon>Dikarya</taxon>
        <taxon>Basidiomycota</taxon>
        <taxon>Agaricomycotina</taxon>
        <taxon>Agaricomycetes</taxon>
        <taxon>Agaricomycetidae</taxon>
        <taxon>Atheliales</taxon>
        <taxon>Atheliaceae</taxon>
        <taxon>Piloderma</taxon>
    </lineage>
</organism>
<dbReference type="Proteomes" id="UP000054166">
    <property type="component" value="Unassembled WGS sequence"/>
</dbReference>
<sequence length="391" mass="42660">MIERWSRKASSNNSLLCLSDKYTVTAVCVALLASVSVNGLALSQIDTRTTLAVRDIHQFPNATWIENLAVRKDGQILVTVLSAPELYQVDPFHPNSPATLIYRIPEVTGLTGIVELRRDVFYVIAGNFSIATFKTTNGSYSVWEIDMRKSKVANGSVNPPPIVSKVTDIPERSFLDGMAVLSKSKGLVIGDAGAGAVSTLNVGTAKYSKTIDDPTMTPAGPLMLGINGMKIRGRFLYYTYQYWAGDLLPRPHQQFGWERSGSCEGYSKRDDFSFDQKGNAYVAQNVKDTVAKITSHGVVAIVACSLNSTLVAGATAINFGRMHADRSVVYVTTSGGIGSPEKIEGEKSGCDFHLNAGKRQVARLWTVFNPKFLHSLDTQTHFYSDIADIEE</sequence>
<reference evidence="2" key="2">
    <citation type="submission" date="2015-01" db="EMBL/GenBank/DDBJ databases">
        <title>Evolutionary Origins and Diversification of the Mycorrhizal Mutualists.</title>
        <authorList>
            <consortium name="DOE Joint Genome Institute"/>
            <consortium name="Mycorrhizal Genomics Consortium"/>
            <person name="Kohler A."/>
            <person name="Kuo A."/>
            <person name="Nagy L.G."/>
            <person name="Floudas D."/>
            <person name="Copeland A."/>
            <person name="Barry K.W."/>
            <person name="Cichocki N."/>
            <person name="Veneault-Fourrey C."/>
            <person name="LaButti K."/>
            <person name="Lindquist E.A."/>
            <person name="Lipzen A."/>
            <person name="Lundell T."/>
            <person name="Morin E."/>
            <person name="Murat C."/>
            <person name="Riley R."/>
            <person name="Ohm R."/>
            <person name="Sun H."/>
            <person name="Tunlid A."/>
            <person name="Henrissat B."/>
            <person name="Grigoriev I.V."/>
            <person name="Hibbett D.S."/>
            <person name="Martin F."/>
        </authorList>
    </citation>
    <scope>NUCLEOTIDE SEQUENCE [LARGE SCALE GENOMIC DNA]</scope>
    <source>
        <strain evidence="2">F 1598</strain>
    </source>
</reference>
<dbReference type="SUPFAM" id="SSF63829">
    <property type="entry name" value="Calcium-dependent phosphotriesterase"/>
    <property type="match status" value="1"/>
</dbReference>
<reference evidence="1 2" key="1">
    <citation type="submission" date="2014-04" db="EMBL/GenBank/DDBJ databases">
        <authorList>
            <consortium name="DOE Joint Genome Institute"/>
            <person name="Kuo A."/>
            <person name="Tarkka M."/>
            <person name="Buscot F."/>
            <person name="Kohler A."/>
            <person name="Nagy L.G."/>
            <person name="Floudas D."/>
            <person name="Copeland A."/>
            <person name="Barry K.W."/>
            <person name="Cichocki N."/>
            <person name="Veneault-Fourrey C."/>
            <person name="LaButti K."/>
            <person name="Lindquist E.A."/>
            <person name="Lipzen A."/>
            <person name="Lundell T."/>
            <person name="Morin E."/>
            <person name="Murat C."/>
            <person name="Sun H."/>
            <person name="Tunlid A."/>
            <person name="Henrissat B."/>
            <person name="Grigoriev I.V."/>
            <person name="Hibbett D.S."/>
            <person name="Martin F."/>
            <person name="Nordberg H.P."/>
            <person name="Cantor M.N."/>
            <person name="Hua S.X."/>
        </authorList>
    </citation>
    <scope>NUCLEOTIDE SEQUENCE [LARGE SCALE GENOMIC DNA]</scope>
    <source>
        <strain evidence="1 2">F 1598</strain>
    </source>
</reference>
<evidence type="ECO:0000313" key="1">
    <source>
        <dbReference type="EMBL" id="KIM91308.1"/>
    </source>
</evidence>
<gene>
    <name evidence="1" type="ORF">PILCRDRAFT_526</name>
</gene>
<proteinExistence type="predicted"/>
<protein>
    <submittedName>
        <fullName evidence="1">Uncharacterized protein</fullName>
    </submittedName>
</protein>
<dbReference type="InterPro" id="IPR052998">
    <property type="entry name" value="Hetero-Diels-Alderase-like"/>
</dbReference>
<dbReference type="EMBL" id="KN832971">
    <property type="protein sequence ID" value="KIM91308.1"/>
    <property type="molecule type" value="Genomic_DNA"/>
</dbReference>
<keyword evidence="2" id="KW-1185">Reference proteome</keyword>
<dbReference type="STRING" id="765440.A0A0C3BXM5"/>
<evidence type="ECO:0000313" key="2">
    <source>
        <dbReference type="Proteomes" id="UP000054166"/>
    </source>
</evidence>
<dbReference type="Gene3D" id="2.120.10.30">
    <property type="entry name" value="TolB, C-terminal domain"/>
    <property type="match status" value="1"/>
</dbReference>
<dbReference type="PANTHER" id="PTHR42060">
    <property type="entry name" value="NHL REPEAT-CONTAINING PROTEIN-RELATED"/>
    <property type="match status" value="1"/>
</dbReference>
<dbReference type="PANTHER" id="PTHR42060:SF1">
    <property type="entry name" value="NHL REPEAT-CONTAINING PROTEIN"/>
    <property type="match status" value="1"/>
</dbReference>
<dbReference type="OrthoDB" id="2896642at2759"/>
<dbReference type="InterPro" id="IPR011042">
    <property type="entry name" value="6-blade_b-propeller_TolB-like"/>
</dbReference>
<dbReference type="HOGENOM" id="CLU_052989_0_1_1"/>
<name>A0A0C3BXM5_PILCF</name>
<dbReference type="AlphaFoldDB" id="A0A0C3BXM5"/>